<dbReference type="AlphaFoldDB" id="A0A0H5Q5B5"/>
<name>A0A0H5Q5B5_9ZZZZ</name>
<proteinExistence type="predicted"/>
<reference evidence="1" key="1">
    <citation type="submission" date="2015-06" db="EMBL/GenBank/DDBJ databases">
        <authorList>
            <person name="Joergensen T."/>
        </authorList>
    </citation>
    <scope>NUCLEOTIDE SEQUENCE</scope>
    <source>
        <strain evidence="1">RGFK1167</strain>
    </source>
</reference>
<accession>A0A0H5Q5B5</accession>
<organism evidence="1">
    <name type="scientific">uncultured prokaryote</name>
    <dbReference type="NCBI Taxonomy" id="198431"/>
    <lineage>
        <taxon>unclassified sequences</taxon>
        <taxon>environmental samples</taxon>
    </lineage>
</organism>
<evidence type="ECO:0000313" key="1">
    <source>
        <dbReference type="EMBL" id="CRY96604.1"/>
    </source>
</evidence>
<protein>
    <submittedName>
        <fullName evidence="1">Uncharacterized protein</fullName>
    </submittedName>
</protein>
<dbReference type="EMBL" id="LN853744">
    <property type="protein sequence ID" value="CRY96604.1"/>
    <property type="molecule type" value="Genomic_DNA"/>
</dbReference>
<reference evidence="1" key="2">
    <citation type="submission" date="2015-07" db="EMBL/GenBank/DDBJ databases">
        <title>Plasmids, circular viruses and viroids from rat gut.</title>
        <authorList>
            <person name="Jorgensen T.J."/>
            <person name="Hansen M.A."/>
            <person name="Xu Z."/>
            <person name="Tabak M.A."/>
            <person name="Sorensen S.J."/>
            <person name="Hansen L.H."/>
        </authorList>
    </citation>
    <scope>NUCLEOTIDE SEQUENCE</scope>
    <source>
        <strain evidence="1">RGFK1167</strain>
    </source>
</reference>
<sequence length="68" mass="7836">MPAKHEMLRATLEGEYLFQYPILELEQWRCSSCRRLQVPQSVSYAHPTVGDGNDCLCCACLVKMEDDR</sequence>